<reference evidence="3 4" key="1">
    <citation type="submission" date="2016-07" db="EMBL/GenBank/DDBJ databases">
        <title>Pervasive Adenine N6-methylation of Active Genes in Fungi.</title>
        <authorList>
            <consortium name="DOE Joint Genome Institute"/>
            <person name="Mondo S.J."/>
            <person name="Dannebaum R.O."/>
            <person name="Kuo R.C."/>
            <person name="Labutti K."/>
            <person name="Haridas S."/>
            <person name="Kuo A."/>
            <person name="Salamov A."/>
            <person name="Ahrendt S.R."/>
            <person name="Lipzen A."/>
            <person name="Sullivan W."/>
            <person name="Andreopoulos W.B."/>
            <person name="Clum A."/>
            <person name="Lindquist E."/>
            <person name="Daum C."/>
            <person name="Ramamoorthy G.K."/>
            <person name="Gryganskyi A."/>
            <person name="Culley D."/>
            <person name="Magnuson J.K."/>
            <person name="James T.Y."/>
            <person name="O'Malley M.A."/>
            <person name="Stajich J.E."/>
            <person name="Spatafora J.W."/>
            <person name="Visel A."/>
            <person name="Grigoriev I.V."/>
        </authorList>
    </citation>
    <scope>NUCLEOTIDE SEQUENCE [LARGE SCALE GENOMIC DNA]</scope>
    <source>
        <strain evidence="3 4">PL171</strain>
    </source>
</reference>
<feature type="compositionally biased region" description="Gly residues" evidence="1">
    <location>
        <begin position="202"/>
        <end position="214"/>
    </location>
</feature>
<sequence length="248" mass="26698">MSQTISTSIQRTIALALTGASVGISYTTLFVESRTQHKLLGRLVNAARYVAHLTCNLGLFLNLHLTAAYFTFTLVMVQLYHGIMGYLLVHRINSILPWARDTENFIPYAFAFVVALVLVPAVCALRKQMVIIGITAIATMIELALRIFALTATYVAIDFYIKMLCISLDTHAFTSLGVCLSDVLTKGPSRSNMPKGGSSSITGGGAVGNGGGGNSNTIVPPSSLVLATRDLSKDGRRSSQQPIMLQRE</sequence>
<feature type="region of interest" description="Disordered" evidence="1">
    <location>
        <begin position="190"/>
        <end position="248"/>
    </location>
</feature>
<dbReference type="EMBL" id="MCFL01000006">
    <property type="protein sequence ID" value="ORZ39245.1"/>
    <property type="molecule type" value="Genomic_DNA"/>
</dbReference>
<feature type="transmembrane region" description="Helical" evidence="2">
    <location>
        <begin position="12"/>
        <end position="29"/>
    </location>
</feature>
<dbReference type="AlphaFoldDB" id="A0A1Y2HX91"/>
<accession>A0A1Y2HX91</accession>
<name>A0A1Y2HX91_9FUNG</name>
<feature type="transmembrane region" description="Helical" evidence="2">
    <location>
        <begin position="105"/>
        <end position="125"/>
    </location>
</feature>
<keyword evidence="2" id="KW-0472">Membrane</keyword>
<feature type="transmembrane region" description="Helical" evidence="2">
    <location>
        <begin position="132"/>
        <end position="157"/>
    </location>
</feature>
<keyword evidence="2" id="KW-0812">Transmembrane</keyword>
<feature type="compositionally biased region" description="Polar residues" evidence="1">
    <location>
        <begin position="190"/>
        <end position="201"/>
    </location>
</feature>
<organism evidence="3 4">
    <name type="scientific">Catenaria anguillulae PL171</name>
    <dbReference type="NCBI Taxonomy" id="765915"/>
    <lineage>
        <taxon>Eukaryota</taxon>
        <taxon>Fungi</taxon>
        <taxon>Fungi incertae sedis</taxon>
        <taxon>Blastocladiomycota</taxon>
        <taxon>Blastocladiomycetes</taxon>
        <taxon>Blastocladiales</taxon>
        <taxon>Catenariaceae</taxon>
        <taxon>Catenaria</taxon>
    </lineage>
</organism>
<evidence type="ECO:0000313" key="4">
    <source>
        <dbReference type="Proteomes" id="UP000193411"/>
    </source>
</evidence>
<evidence type="ECO:0000256" key="2">
    <source>
        <dbReference type="SAM" id="Phobius"/>
    </source>
</evidence>
<keyword evidence="2" id="KW-1133">Transmembrane helix</keyword>
<feature type="compositionally biased region" description="Polar residues" evidence="1">
    <location>
        <begin position="238"/>
        <end position="248"/>
    </location>
</feature>
<evidence type="ECO:0000313" key="3">
    <source>
        <dbReference type="EMBL" id="ORZ39245.1"/>
    </source>
</evidence>
<dbReference type="Proteomes" id="UP000193411">
    <property type="component" value="Unassembled WGS sequence"/>
</dbReference>
<gene>
    <name evidence="3" type="ORF">BCR44DRAFT_1539941</name>
</gene>
<protein>
    <submittedName>
        <fullName evidence="3">Uncharacterized protein</fullName>
    </submittedName>
</protein>
<proteinExistence type="predicted"/>
<comment type="caution">
    <text evidence="3">The sequence shown here is derived from an EMBL/GenBank/DDBJ whole genome shotgun (WGS) entry which is preliminary data.</text>
</comment>
<evidence type="ECO:0000256" key="1">
    <source>
        <dbReference type="SAM" id="MobiDB-lite"/>
    </source>
</evidence>
<keyword evidence="4" id="KW-1185">Reference proteome</keyword>